<keyword evidence="3 6" id="KW-0812">Transmembrane</keyword>
<dbReference type="Pfam" id="PF03706">
    <property type="entry name" value="LPG_synthase_TM"/>
    <property type="match status" value="1"/>
</dbReference>
<sequence>MKSYFIKHVGGNPAIAKLRPYSGLIISSIFFLVLIIVAAFHGSEFKKLLLLLQNANIGWMVIAILLQIPTYVFTGAVWHLAVRTADYHLTLKSLSELAVEQLTVNQMIPTGGVAGNVIVVKAMKRLGLPTPIAMEVFFIETLSNYISLSVVTFLSVVILWWYHNITPIIVSLISIFFVVEVVIVCLIWAAFNHQRLYLPTWIKKRTLIARMLSAMENVSGKRVFSIELLIQAGLLRIGVFFLDALTIFAIMRSLGIESSLIISFVALVIATVAGTITLLPGGVGGFEAGSIGILNLLGIPLEAAIATIIIFRVLSLWIPLIPGTILAKKDLNIL</sequence>
<dbReference type="PANTHER" id="PTHR39087:SF2">
    <property type="entry name" value="UPF0104 MEMBRANE PROTEIN MJ1595"/>
    <property type="match status" value="1"/>
</dbReference>
<keyword evidence="4 6" id="KW-1133">Transmembrane helix</keyword>
<dbReference type="GO" id="GO:0005886">
    <property type="term" value="C:plasma membrane"/>
    <property type="evidence" value="ECO:0007669"/>
    <property type="project" value="UniProtKB-SubCell"/>
</dbReference>
<organism evidence="7 8">
    <name type="scientific">Candidatus Nomurabacteria bacterium RIFCSPLOWO2_01_FULL_46_18</name>
    <dbReference type="NCBI Taxonomy" id="1801783"/>
    <lineage>
        <taxon>Bacteria</taxon>
        <taxon>Candidatus Nomuraibacteriota</taxon>
    </lineage>
</organism>
<dbReference type="PANTHER" id="PTHR39087">
    <property type="entry name" value="UPF0104 MEMBRANE PROTEIN MJ1595"/>
    <property type="match status" value="1"/>
</dbReference>
<evidence type="ECO:0000256" key="2">
    <source>
        <dbReference type="ARBA" id="ARBA00022475"/>
    </source>
</evidence>
<keyword evidence="5 6" id="KW-0472">Membrane</keyword>
<reference evidence="7 8" key="1">
    <citation type="journal article" date="2016" name="Nat. Commun.">
        <title>Thousands of microbial genomes shed light on interconnected biogeochemical processes in an aquifer system.</title>
        <authorList>
            <person name="Anantharaman K."/>
            <person name="Brown C.T."/>
            <person name="Hug L.A."/>
            <person name="Sharon I."/>
            <person name="Castelle C.J."/>
            <person name="Probst A.J."/>
            <person name="Thomas B.C."/>
            <person name="Singh A."/>
            <person name="Wilkins M.J."/>
            <person name="Karaoz U."/>
            <person name="Brodie E.L."/>
            <person name="Williams K.H."/>
            <person name="Hubbard S.S."/>
            <person name="Banfield J.F."/>
        </authorList>
    </citation>
    <scope>NUCLEOTIDE SEQUENCE [LARGE SCALE GENOMIC DNA]</scope>
</reference>
<protein>
    <recommendedName>
        <fullName evidence="9">TIGR00374 family protein</fullName>
    </recommendedName>
</protein>
<evidence type="ECO:0000256" key="3">
    <source>
        <dbReference type="ARBA" id="ARBA00022692"/>
    </source>
</evidence>
<evidence type="ECO:0000256" key="1">
    <source>
        <dbReference type="ARBA" id="ARBA00004651"/>
    </source>
</evidence>
<feature type="transmembrane region" description="Helical" evidence="6">
    <location>
        <begin position="57"/>
        <end position="81"/>
    </location>
</feature>
<evidence type="ECO:0008006" key="9">
    <source>
        <dbReference type="Google" id="ProtNLM"/>
    </source>
</evidence>
<dbReference type="Proteomes" id="UP000179381">
    <property type="component" value="Unassembled WGS sequence"/>
</dbReference>
<feature type="transmembrane region" description="Helical" evidence="6">
    <location>
        <begin position="142"/>
        <end position="162"/>
    </location>
</feature>
<feature type="transmembrane region" description="Helical" evidence="6">
    <location>
        <begin position="21"/>
        <end position="42"/>
    </location>
</feature>
<dbReference type="EMBL" id="MFVH01000019">
    <property type="protein sequence ID" value="OGI91938.1"/>
    <property type="molecule type" value="Genomic_DNA"/>
</dbReference>
<evidence type="ECO:0000313" key="7">
    <source>
        <dbReference type="EMBL" id="OGI91938.1"/>
    </source>
</evidence>
<evidence type="ECO:0000256" key="5">
    <source>
        <dbReference type="ARBA" id="ARBA00023136"/>
    </source>
</evidence>
<comment type="caution">
    <text evidence="7">The sequence shown here is derived from an EMBL/GenBank/DDBJ whole genome shotgun (WGS) entry which is preliminary data.</text>
</comment>
<keyword evidence="2" id="KW-1003">Cell membrane</keyword>
<feature type="transmembrane region" description="Helical" evidence="6">
    <location>
        <begin position="228"/>
        <end position="248"/>
    </location>
</feature>
<proteinExistence type="predicted"/>
<dbReference type="NCBIfam" id="TIGR00374">
    <property type="entry name" value="flippase-like domain"/>
    <property type="match status" value="1"/>
</dbReference>
<dbReference type="InterPro" id="IPR022791">
    <property type="entry name" value="L-PG_synthase/AglD"/>
</dbReference>
<evidence type="ECO:0000256" key="6">
    <source>
        <dbReference type="SAM" id="Phobius"/>
    </source>
</evidence>
<gene>
    <name evidence="7" type="ORF">A2933_01650</name>
</gene>
<accession>A0A1F6XD65</accession>
<feature type="transmembrane region" description="Helical" evidence="6">
    <location>
        <begin position="169"/>
        <end position="191"/>
    </location>
</feature>
<comment type="subcellular location">
    <subcellularLocation>
        <location evidence="1">Cell membrane</location>
        <topology evidence="1">Multi-pass membrane protein</topology>
    </subcellularLocation>
</comment>
<feature type="transmembrane region" description="Helical" evidence="6">
    <location>
        <begin position="260"/>
        <end position="283"/>
    </location>
</feature>
<evidence type="ECO:0000313" key="8">
    <source>
        <dbReference type="Proteomes" id="UP000179381"/>
    </source>
</evidence>
<evidence type="ECO:0000256" key="4">
    <source>
        <dbReference type="ARBA" id="ARBA00022989"/>
    </source>
</evidence>
<dbReference type="AlphaFoldDB" id="A0A1F6XD65"/>
<name>A0A1F6XD65_9BACT</name>